<organism evidence="1">
    <name type="scientific">Cedratvirus lausannensis</name>
    <dbReference type="NCBI Taxonomy" id="2023205"/>
    <lineage>
        <taxon>Viruses</taxon>
        <taxon>Pithoviruses</taxon>
        <taxon>Orthocedratvirinae</taxon>
        <taxon>Alphacedratvirus</taxon>
        <taxon>Alphacedratvirus francolausannense</taxon>
    </lineage>
</organism>
<evidence type="ECO:0000313" key="2">
    <source>
        <dbReference type="Proteomes" id="UP000274850"/>
    </source>
</evidence>
<protein>
    <recommendedName>
        <fullName evidence="3">F-box domain-containing protein</fullName>
    </recommendedName>
</protein>
<evidence type="ECO:0008006" key="3">
    <source>
        <dbReference type="Google" id="ProtNLM"/>
    </source>
</evidence>
<dbReference type="SUPFAM" id="SSF81383">
    <property type="entry name" value="F-box domain"/>
    <property type="match status" value="1"/>
</dbReference>
<gene>
    <name evidence="1" type="ORF">BQ9231_00291</name>
</gene>
<dbReference type="Proteomes" id="UP000274850">
    <property type="component" value="Segment"/>
</dbReference>
<dbReference type="InterPro" id="IPR036047">
    <property type="entry name" value="F-box-like_dom_sf"/>
</dbReference>
<sequence>MLLLAIIEKITVNLPCSALFRITQVCSDLRNMCLQERFWKAKFAVKNLPFPGPSMVCEDTLSCINIYKRCKKIHPQILEKINKQHSILCCINLVDASTPSLFPERIRDRVLPFFKAACKAKEEEEEENKDKARRWMHNAGDWLEEGFTLWFSLYVMLDGTLRINRNADDTKVCFTENLSRAETELFLLQLIVLNGSNQCS</sequence>
<evidence type="ECO:0000313" key="1">
    <source>
        <dbReference type="EMBL" id="SOB74174.1"/>
    </source>
</evidence>
<proteinExistence type="predicted"/>
<dbReference type="EMBL" id="LT907979">
    <property type="protein sequence ID" value="SOB74174.1"/>
    <property type="molecule type" value="Genomic_DNA"/>
</dbReference>
<name>A0A285PX16_9VIRU</name>
<accession>A0A285PX16</accession>
<reference evidence="1" key="1">
    <citation type="submission" date="2017-08" db="EMBL/GenBank/DDBJ databases">
        <authorList>
            <person name="de Groot N.N."/>
        </authorList>
    </citation>
    <scope>NUCLEOTIDE SEQUENCE</scope>
</reference>
<keyword evidence="2" id="KW-1185">Reference proteome</keyword>